<dbReference type="WBParaSite" id="ES5_v2.g935.t1">
    <property type="protein sequence ID" value="ES5_v2.g935.t1"/>
    <property type="gene ID" value="ES5_v2.g935"/>
</dbReference>
<proteinExistence type="predicted"/>
<organism evidence="1 2">
    <name type="scientific">Panagrolaimus sp. ES5</name>
    <dbReference type="NCBI Taxonomy" id="591445"/>
    <lineage>
        <taxon>Eukaryota</taxon>
        <taxon>Metazoa</taxon>
        <taxon>Ecdysozoa</taxon>
        <taxon>Nematoda</taxon>
        <taxon>Chromadorea</taxon>
        <taxon>Rhabditida</taxon>
        <taxon>Tylenchina</taxon>
        <taxon>Panagrolaimomorpha</taxon>
        <taxon>Panagrolaimoidea</taxon>
        <taxon>Panagrolaimidae</taxon>
        <taxon>Panagrolaimus</taxon>
    </lineage>
</organism>
<name>A0AC34GXT8_9BILA</name>
<protein>
    <submittedName>
        <fullName evidence="2">Uncharacterized protein</fullName>
    </submittedName>
</protein>
<dbReference type="Proteomes" id="UP000887579">
    <property type="component" value="Unplaced"/>
</dbReference>
<evidence type="ECO:0000313" key="1">
    <source>
        <dbReference type="Proteomes" id="UP000887579"/>
    </source>
</evidence>
<reference evidence="2" key="1">
    <citation type="submission" date="2022-11" db="UniProtKB">
        <authorList>
            <consortium name="WormBaseParasite"/>
        </authorList>
    </citation>
    <scope>IDENTIFICATION</scope>
</reference>
<sequence>MGDTVAKIEDHGKVFVKSEIQKFVVNFEWDEKSHFSGDYGYEKDEEIYISCRVKHKTKGLKPSNEIQEPTLQMCINF</sequence>
<accession>A0AC34GXT8</accession>
<evidence type="ECO:0000313" key="2">
    <source>
        <dbReference type="WBParaSite" id="ES5_v2.g935.t1"/>
    </source>
</evidence>